<feature type="compositionally biased region" description="Polar residues" evidence="2">
    <location>
        <begin position="398"/>
        <end position="416"/>
    </location>
</feature>
<dbReference type="InterPro" id="IPR057840">
    <property type="entry name" value="FimV_N"/>
</dbReference>
<dbReference type="NCBIfam" id="TIGR03504">
    <property type="entry name" value="FimV_Cterm"/>
    <property type="match status" value="1"/>
</dbReference>
<sequence length="1370" mass="148040">MRLCKLGICLLSLSVIFSFKASALGLGEIRVNSTLNQPLDAEITLLQVRDLTEDEILVGLASSEDFRNLGIDRGFFLSSLRFDVRIDDPDGPVVKITSTELVREPFLNFLVESQWPSGRVLREYTLLLDLPVYSAQSPDRVEAPQTAPAAQPVVREPAQPAAVQNQPSTPARPVTRTQPSSPRITGQTFGPVQSNDTLWEIAQTVRPSDRYSIQQTMIAIQRLNPEAFINNNINLLRRGQVLRVPTEDDLAQLNETQAINEVAFQNTQWTEETSGAGLSASGVTPSTRTQAPSNQGRVSLGVGEGSSNSPENTSARGNASQQASALQNELAITLEELDTAKRENTELKSRISDLEQQIQTMERLIEVSSDELRALQLASQQNGEVGQEQQPVDAATEQPAQQQTNIEGAGEESQSAVEAEATPASESPVAQAPVTQPEASEPATVTPTPAPARNPVVVNQPAPQKGIVDIIFDNITYVAGGLLALLLIVLLVVRRIAAKRKEEEEELVDPFEQSDLEDDVEPLPSDDDMDLDAPIEDQTVRLDHDDAASDTDQAQHEQEDLAEEALANIVPEEVIAEADIYIAYGKYDQAEEMLKRALQADPDNADAQVKLLEVYAESGNLEKFDERFQLVHETGDNSAIVRGNQLRSQFSDAAPFVAAGIAAGAAAGVGASMDQFDEVDFSALGESEESSNNDDLLSELNAFDSTESSEIELPSDDSTDSIDDLDFDSFALDDDLDGESSEQSILDSDTSTDSEEEFSLDLGDDLNFDSLASELDEQDAQSSSSDDLVVEDSESDDDFSFDLDLDFDEPTEDSSVSLEDDTFDTDLSETSDDLGSLSDDLGSLADANASDDEISLDLDGFDAPLGEEADSNDSALSDDFDFADLDDITSDSDSDTESVIDLDDGLLDTDGLSESSLDDIDLSPELEDELSADTDLELDGGSIEDSSLDGEGLESLDLSSEIETDLDADLSLDLEEDSELTDLNLDDELSSLDSELNDLDSELPEIGEEPSLEEPELSSGSIEDELESDSLVDNELDDIDLSSDSSLDFDESLLALDEALDAAETESVDSEEADLSLDAELDLDLGGELESPVQLAESESVVDLDADLSAADDLPELDATEEQASESMDLDDLSLDEADLSSNELNDSMFDDIDSDLDFDEQSLESNNSVDLDSGDEETVASLDDLESVASEEASGALDDLESELSLDDSDLDLPVLNAEHDVASEMESVDDDLDLEELDEGLDLEALDKEMDALVGHTDNIGDTPTLDEVAGLEIDAEDEEVESEDFFNQAVSTSEIETDDSQDNVVELDNDMSFLANTDESDTKLDLAKAYLDMGDSDGARDILDEVMSEGNDKQREEAEALLSKMPT</sequence>
<dbReference type="Gene3D" id="1.20.58.2200">
    <property type="match status" value="1"/>
</dbReference>
<keyword evidence="3" id="KW-0812">Transmembrane</keyword>
<feature type="compositionally biased region" description="Low complexity" evidence="2">
    <location>
        <begin position="833"/>
        <end position="848"/>
    </location>
</feature>
<evidence type="ECO:0000256" key="2">
    <source>
        <dbReference type="SAM" id="MobiDB-lite"/>
    </source>
</evidence>
<name>A0ABQ0A494_9GAMM</name>
<feature type="compositionally biased region" description="Acidic residues" evidence="2">
    <location>
        <begin position="1149"/>
        <end position="1163"/>
    </location>
</feature>
<feature type="region of interest" description="Disordered" evidence="2">
    <location>
        <begin position="1062"/>
        <end position="1206"/>
    </location>
</feature>
<dbReference type="Proteomes" id="UP001465153">
    <property type="component" value="Unassembled WGS sequence"/>
</dbReference>
<dbReference type="InterPro" id="IPR020011">
    <property type="entry name" value="FimV_C"/>
</dbReference>
<dbReference type="PROSITE" id="PS50005">
    <property type="entry name" value="TPR"/>
    <property type="match status" value="1"/>
</dbReference>
<dbReference type="InterPro" id="IPR011990">
    <property type="entry name" value="TPR-like_helical_dom_sf"/>
</dbReference>
<feature type="compositionally biased region" description="Low complexity" evidence="2">
    <location>
        <begin position="143"/>
        <end position="152"/>
    </location>
</feature>
<keyword evidence="4" id="KW-0732">Signal</keyword>
<feature type="compositionally biased region" description="Low complexity" evidence="2">
    <location>
        <begin position="442"/>
        <end position="457"/>
    </location>
</feature>
<feature type="compositionally biased region" description="Acidic residues" evidence="2">
    <location>
        <begin position="946"/>
        <end position="961"/>
    </location>
</feature>
<feature type="chain" id="PRO_5045078250" description="FimV N-terminal domain-containing protein" evidence="4">
    <location>
        <begin position="24"/>
        <end position="1370"/>
    </location>
</feature>
<feature type="compositionally biased region" description="Acidic residues" evidence="2">
    <location>
        <begin position="1113"/>
        <end position="1139"/>
    </location>
</feature>
<feature type="compositionally biased region" description="Polar residues" evidence="2">
    <location>
        <begin position="380"/>
        <end position="390"/>
    </location>
</feature>
<feature type="compositionally biased region" description="Acidic residues" evidence="2">
    <location>
        <begin position="788"/>
        <end position="832"/>
    </location>
</feature>
<accession>A0ABQ0A494</accession>
<feature type="compositionally biased region" description="Acidic residues" evidence="2">
    <location>
        <begin position="1062"/>
        <end position="1087"/>
    </location>
</feature>
<feature type="compositionally biased region" description="Polar residues" evidence="2">
    <location>
        <begin position="281"/>
        <end position="297"/>
    </location>
</feature>
<dbReference type="RefSeq" id="WP_353301399.1">
    <property type="nucleotide sequence ID" value="NZ_BAABWN010000001.1"/>
</dbReference>
<evidence type="ECO:0000259" key="5">
    <source>
        <dbReference type="Pfam" id="PF25800"/>
    </source>
</evidence>
<dbReference type="Pfam" id="PF14559">
    <property type="entry name" value="TPR_19"/>
    <property type="match status" value="1"/>
</dbReference>
<feature type="region of interest" description="Disordered" evidence="2">
    <location>
        <begin position="139"/>
        <end position="192"/>
    </location>
</feature>
<evidence type="ECO:0000313" key="7">
    <source>
        <dbReference type="Proteomes" id="UP001465153"/>
    </source>
</evidence>
<feature type="compositionally biased region" description="Polar residues" evidence="2">
    <location>
        <begin position="162"/>
        <end position="192"/>
    </location>
</feature>
<protein>
    <recommendedName>
        <fullName evidence="5">FimV N-terminal domain-containing protein</fullName>
    </recommendedName>
</protein>
<dbReference type="SMART" id="SM00028">
    <property type="entry name" value="TPR"/>
    <property type="match status" value="2"/>
</dbReference>
<feature type="region of interest" description="Disordered" evidence="2">
    <location>
        <begin position="272"/>
        <end position="324"/>
    </location>
</feature>
<dbReference type="NCBIfam" id="TIGR03505">
    <property type="entry name" value="FimV_core"/>
    <property type="match status" value="1"/>
</dbReference>
<evidence type="ECO:0000256" key="3">
    <source>
        <dbReference type="SAM" id="Phobius"/>
    </source>
</evidence>
<dbReference type="InterPro" id="IPR018392">
    <property type="entry name" value="LysM"/>
</dbReference>
<feature type="transmembrane region" description="Helical" evidence="3">
    <location>
        <begin position="475"/>
        <end position="493"/>
    </location>
</feature>
<feature type="region of interest" description="Disordered" evidence="2">
    <location>
        <begin position="502"/>
        <end position="532"/>
    </location>
</feature>
<dbReference type="SUPFAM" id="SSF48452">
    <property type="entry name" value="TPR-like"/>
    <property type="match status" value="1"/>
</dbReference>
<dbReference type="Gene3D" id="3.10.350.10">
    <property type="entry name" value="LysM domain"/>
    <property type="match status" value="1"/>
</dbReference>
<dbReference type="Gene3D" id="1.25.40.10">
    <property type="entry name" value="Tetratricopeptide repeat domain"/>
    <property type="match status" value="1"/>
</dbReference>
<keyword evidence="3" id="KW-1133">Transmembrane helix</keyword>
<organism evidence="6 7">
    <name type="scientific">Sessilibacter corallicola</name>
    <dbReference type="NCBI Taxonomy" id="2904075"/>
    <lineage>
        <taxon>Bacteria</taxon>
        <taxon>Pseudomonadati</taxon>
        <taxon>Pseudomonadota</taxon>
        <taxon>Gammaproteobacteria</taxon>
        <taxon>Cellvibrionales</taxon>
        <taxon>Cellvibrionaceae</taxon>
        <taxon>Sessilibacter</taxon>
    </lineage>
</organism>
<feature type="repeat" description="TPR" evidence="1">
    <location>
        <begin position="571"/>
        <end position="604"/>
    </location>
</feature>
<feature type="compositionally biased region" description="Polar residues" evidence="2">
    <location>
        <begin position="305"/>
        <end position="324"/>
    </location>
</feature>
<feature type="compositionally biased region" description="Acidic residues" evidence="2">
    <location>
        <begin position="503"/>
        <end position="532"/>
    </location>
</feature>
<gene>
    <name evidence="6" type="ORF">NBRC116591_02830</name>
</gene>
<comment type="caution">
    <text evidence="6">The sequence shown here is derived from an EMBL/GenBank/DDBJ whole genome shotgun (WGS) entry which is preliminary data.</text>
</comment>
<dbReference type="InterPro" id="IPR020012">
    <property type="entry name" value="LysM_FimV"/>
</dbReference>
<keyword evidence="7" id="KW-1185">Reference proteome</keyword>
<feature type="compositionally biased region" description="Acidic residues" evidence="2">
    <location>
        <begin position="916"/>
        <end position="938"/>
    </location>
</feature>
<evidence type="ECO:0000256" key="1">
    <source>
        <dbReference type="PROSITE-ProRule" id="PRU00339"/>
    </source>
</evidence>
<dbReference type="InterPro" id="IPR038440">
    <property type="entry name" value="FimV_C_sf"/>
</dbReference>
<evidence type="ECO:0000313" key="6">
    <source>
        <dbReference type="EMBL" id="GAA6166473.1"/>
    </source>
</evidence>
<feature type="compositionally biased region" description="Acidic residues" evidence="2">
    <location>
        <begin position="707"/>
        <end position="740"/>
    </location>
</feature>
<proteinExistence type="predicted"/>
<evidence type="ECO:0000256" key="4">
    <source>
        <dbReference type="SAM" id="SignalP"/>
    </source>
</evidence>
<dbReference type="InterPro" id="IPR036779">
    <property type="entry name" value="LysM_dom_sf"/>
</dbReference>
<feature type="compositionally biased region" description="Acidic residues" evidence="2">
    <location>
        <begin position="1173"/>
        <end position="1187"/>
    </location>
</feature>
<reference evidence="6 7" key="1">
    <citation type="submission" date="2024-04" db="EMBL/GenBank/DDBJ databases">
        <title>Draft genome sequence of Sessilibacter corallicola NBRC 116591.</title>
        <authorList>
            <person name="Miyakawa T."/>
            <person name="Kusuya Y."/>
            <person name="Miura T."/>
        </authorList>
    </citation>
    <scope>NUCLEOTIDE SEQUENCE [LARGE SCALE GENOMIC DNA]</scope>
    <source>
        <strain evidence="6 7">KU-00831-HH</strain>
    </source>
</reference>
<dbReference type="EMBL" id="BAABWN010000001">
    <property type="protein sequence ID" value="GAA6166473.1"/>
    <property type="molecule type" value="Genomic_DNA"/>
</dbReference>
<feature type="region of interest" description="Disordered" evidence="2">
    <location>
        <begin position="380"/>
        <end position="457"/>
    </location>
</feature>
<feature type="region of interest" description="Disordered" evidence="2">
    <location>
        <begin position="706"/>
        <end position="961"/>
    </location>
</feature>
<dbReference type="Pfam" id="PF25800">
    <property type="entry name" value="FimV_N"/>
    <property type="match status" value="1"/>
</dbReference>
<feature type="compositionally biased region" description="Acidic residues" evidence="2">
    <location>
        <begin position="750"/>
        <end position="767"/>
    </location>
</feature>
<keyword evidence="1" id="KW-0802">TPR repeat</keyword>
<dbReference type="CDD" id="cd00118">
    <property type="entry name" value="LysM"/>
    <property type="match status" value="1"/>
</dbReference>
<feature type="compositionally biased region" description="Acidic residues" evidence="2">
    <location>
        <begin position="849"/>
        <end position="907"/>
    </location>
</feature>
<feature type="region of interest" description="Disordered" evidence="2">
    <location>
        <begin position="979"/>
        <end position="1044"/>
    </location>
</feature>
<feature type="region of interest" description="Disordered" evidence="2">
    <location>
        <begin position="1351"/>
        <end position="1370"/>
    </location>
</feature>
<feature type="signal peptide" evidence="4">
    <location>
        <begin position="1"/>
        <end position="23"/>
    </location>
</feature>
<feature type="domain" description="FimV N-terminal" evidence="5">
    <location>
        <begin position="24"/>
        <end position="131"/>
    </location>
</feature>
<keyword evidence="3" id="KW-0472">Membrane</keyword>
<dbReference type="InterPro" id="IPR019734">
    <property type="entry name" value="TPR_rpt"/>
</dbReference>